<feature type="domain" description="Cadherin" evidence="3">
    <location>
        <begin position="639"/>
        <end position="739"/>
    </location>
</feature>
<dbReference type="NCBIfam" id="NF012211">
    <property type="entry name" value="tand_rpt_95"/>
    <property type="match status" value="4"/>
</dbReference>
<dbReference type="InterPro" id="IPR011049">
    <property type="entry name" value="Serralysin-like_metalloprot_C"/>
</dbReference>
<sequence>MTDINGSNHSDLIIGSRKDDEIEGNDGNDLILSGSGDDVVNGGAGDDLILSGNGDDTVDGGSGNDLISGGNGDDTLSGGDDSDALFGGRGDDTLHGDDGDDALFGEQGDDILIGGRGSDLIDGNGGYDVAVFAGERSEYRIEQIGSACFRVTHLASGDQDLVVDVEQFRFDDGDIDPTDPPPENLAPVAVDDAAVTDENTAVTVDVLANDTDPDGDALTVSSASAANGTVVINADGSLTYTPDADFTGEDSILYTITDGNGGSSEASVAVTVNDTNALPVAVDDSASVQEEAGLSQIGNALLNDLAGDGTMIISMVNGDALNVGASVAGSNGGLFVMAADGSVSFDPDGQFAALNAGETATTSVTYTISDEDGDLSTATYTVTVEGQNPSTAPDAAIDSAVVSEDESSVVFENVLANDTDADGDSLSVSEVAGSSANVGQQIAGSQGGYWVLQSDGRAEFFTNGEFDFLAVGEETTETLQYKISDGRGGEDFSSVTVTITGANDAPVATDDLYEVREGEFFVALNIFTDNRLVQNDIDSDLNDTLRITEVNGQVMTGNSMTVTGSNGGEFLVYADGRARLSAETGFENLDQDEVLLTQISYTVSDSNGASSTATVTMQVNGENVAVIAYDDAVSTDDLTAVDLNVLANDQNGDAPAVVTEVNGSAAQVGAVIAGSSGGLFVIDADGNADFDPNGEFDYLQEGESATTSVTYTINDNDGQTSTATLTVTVDDAGNQVPVAVADSVSATEGANQLSLLNALVNDIRGDGASTVVAVAGGAGNVGAPAAGSNGGEFTIAADGSVIFDANGDFTYLQGGETAITTVTYTIADEDGDTSTAVYQVTVNGVANQAPRAVNDSGTINEDAPSLILSNVLLNDTDADQDELFVSAVARSATKVGEVVAGTNGGYWILEADGTAEFFTDGDFDYLGAGQQVTEQLQYTVSDGAGGSAFGNVSVVVTGANDAPVAVDDFYQVNEGSFRFALNILTDSRPVGNDTDADANAIIRVSAVNDVPMSGTSITVAGSEGGAFQIYADGRARFSAETGFDYLKAGETVITTAEYTITDGSGAFSTALIELEVTGVNDAVVAAADEAATDEATAVSIRVLENDTDLDGYALSILSFDDSSLTGSVVANADGSFTYDPAGQFDALAAGETATDTFTYTVSDGNGGTSMATVEVLINGTDNDFLAG</sequence>
<dbReference type="EMBL" id="BAABBO010000001">
    <property type="protein sequence ID" value="GAA3949010.1"/>
    <property type="molecule type" value="Genomic_DNA"/>
</dbReference>
<evidence type="ECO:0000259" key="3">
    <source>
        <dbReference type="PROSITE" id="PS50268"/>
    </source>
</evidence>
<proteinExistence type="predicted"/>
<dbReference type="Proteomes" id="UP001501337">
    <property type="component" value="Unassembled WGS sequence"/>
</dbReference>
<dbReference type="Pfam" id="PF00353">
    <property type="entry name" value="HemolysinCabind"/>
    <property type="match status" value="3"/>
</dbReference>
<dbReference type="PANTHER" id="PTHR34720">
    <property type="entry name" value="MICROCYSTIN DEPENDENT PROTEIN"/>
    <property type="match status" value="1"/>
</dbReference>
<feature type="region of interest" description="Disordered" evidence="2">
    <location>
        <begin position="1"/>
        <end position="92"/>
    </location>
</feature>
<gene>
    <name evidence="4" type="ORF">GCM10022278_05270</name>
</gene>
<feature type="compositionally biased region" description="Polar residues" evidence="2">
    <location>
        <begin position="1"/>
        <end position="10"/>
    </location>
</feature>
<reference evidence="5" key="1">
    <citation type="journal article" date="2019" name="Int. J. Syst. Evol. Microbiol.">
        <title>The Global Catalogue of Microorganisms (GCM) 10K type strain sequencing project: providing services to taxonomists for standard genome sequencing and annotation.</title>
        <authorList>
            <consortium name="The Broad Institute Genomics Platform"/>
            <consortium name="The Broad Institute Genome Sequencing Center for Infectious Disease"/>
            <person name="Wu L."/>
            <person name="Ma J."/>
        </authorList>
    </citation>
    <scope>NUCLEOTIDE SEQUENCE [LARGE SCALE GENOMIC DNA]</scope>
    <source>
        <strain evidence="5">JCM 17555</strain>
    </source>
</reference>
<evidence type="ECO:0000313" key="5">
    <source>
        <dbReference type="Proteomes" id="UP001501337"/>
    </source>
</evidence>
<name>A0ABP7NK43_9GAMM</name>
<dbReference type="Pfam" id="PF17963">
    <property type="entry name" value="Big_9"/>
    <property type="match status" value="6"/>
</dbReference>
<evidence type="ECO:0000313" key="4">
    <source>
        <dbReference type="EMBL" id="GAA3949010.1"/>
    </source>
</evidence>
<dbReference type="NCBIfam" id="TIGR01965">
    <property type="entry name" value="VCBS_repeat"/>
    <property type="match status" value="6"/>
</dbReference>
<dbReference type="SUPFAM" id="SSF51120">
    <property type="entry name" value="beta-Roll"/>
    <property type="match status" value="1"/>
</dbReference>
<dbReference type="RefSeq" id="WP_344802990.1">
    <property type="nucleotide sequence ID" value="NZ_BAABBO010000001.1"/>
</dbReference>
<evidence type="ECO:0000256" key="2">
    <source>
        <dbReference type="SAM" id="MobiDB-lite"/>
    </source>
</evidence>
<dbReference type="PRINTS" id="PR00313">
    <property type="entry name" value="CABNDNGRPT"/>
</dbReference>
<dbReference type="PANTHER" id="PTHR34720:SF9">
    <property type="entry name" value="BLR4714 PROTEIN"/>
    <property type="match status" value="1"/>
</dbReference>
<dbReference type="InterPro" id="IPR018511">
    <property type="entry name" value="Hemolysin-typ_Ca-bd_CS"/>
</dbReference>
<dbReference type="Pfam" id="PF17803">
    <property type="entry name" value="Cadherin_4"/>
    <property type="match status" value="2"/>
</dbReference>
<dbReference type="InterPro" id="IPR040853">
    <property type="entry name" value="RapA2_cadherin-like"/>
</dbReference>
<keyword evidence="5" id="KW-1185">Reference proteome</keyword>
<dbReference type="InterPro" id="IPR010221">
    <property type="entry name" value="VCBS_dom"/>
</dbReference>
<keyword evidence="1" id="KW-0106">Calcium</keyword>
<comment type="caution">
    <text evidence="4">The sequence shown here is derived from an EMBL/GenBank/DDBJ whole genome shotgun (WGS) entry which is preliminary data.</text>
</comment>
<dbReference type="PROSITE" id="PS50268">
    <property type="entry name" value="CADHERIN_2"/>
    <property type="match status" value="1"/>
</dbReference>
<dbReference type="Gene3D" id="2.150.10.10">
    <property type="entry name" value="Serralysin-like metalloprotease, C-terminal"/>
    <property type="match status" value="1"/>
</dbReference>
<evidence type="ECO:0000256" key="1">
    <source>
        <dbReference type="ARBA" id="ARBA00022837"/>
    </source>
</evidence>
<accession>A0ABP7NK43</accession>
<dbReference type="InterPro" id="IPR002126">
    <property type="entry name" value="Cadherin-like_dom"/>
</dbReference>
<dbReference type="InterPro" id="IPR001343">
    <property type="entry name" value="Hemolysn_Ca-bd"/>
</dbReference>
<dbReference type="PROSITE" id="PS00330">
    <property type="entry name" value="HEMOLYSIN_CALCIUM"/>
    <property type="match status" value="1"/>
</dbReference>
<protein>
    <recommendedName>
        <fullName evidence="3">Cadherin domain-containing protein</fullName>
    </recommendedName>
</protein>
<dbReference type="Gene3D" id="2.60.40.2810">
    <property type="match status" value="2"/>
</dbReference>
<organism evidence="4 5">
    <name type="scientific">Allohahella marinimesophila</name>
    <dbReference type="NCBI Taxonomy" id="1054972"/>
    <lineage>
        <taxon>Bacteria</taxon>
        <taxon>Pseudomonadati</taxon>
        <taxon>Pseudomonadota</taxon>
        <taxon>Gammaproteobacteria</taxon>
        <taxon>Oceanospirillales</taxon>
        <taxon>Hahellaceae</taxon>
        <taxon>Allohahella</taxon>
    </lineage>
</organism>